<dbReference type="GO" id="GO:0010181">
    <property type="term" value="F:FMN binding"/>
    <property type="evidence" value="ECO:0007669"/>
    <property type="project" value="InterPro"/>
</dbReference>
<sequence length="176" mass="18705">MSPTHSPPAETSVEPSTLRRTMGRFTTGVAVVTTADDEPHGMTVNSLTSVSLDPPLILISLTIGARTTDAVAATGSFAISILSARQDAIAMRFARRGEDHFAGLPLEYGDHHIPIVPGALAHVECEVQQEIPAGDHVLFLGRAIATCDRDGEPLVFHGGRFIDSSGHGPEAPPWFF</sequence>
<dbReference type="PANTHER" id="PTHR30466:SF1">
    <property type="entry name" value="FMN REDUCTASE (NADH) RUTF"/>
    <property type="match status" value="1"/>
</dbReference>
<dbReference type="SMART" id="SM00903">
    <property type="entry name" value="Flavin_Reduct"/>
    <property type="match status" value="1"/>
</dbReference>
<dbReference type="Gene3D" id="2.30.110.10">
    <property type="entry name" value="Electron Transport, Fmn-binding Protein, Chain A"/>
    <property type="match status" value="1"/>
</dbReference>
<comment type="caution">
    <text evidence="3">The sequence shown here is derived from an EMBL/GenBank/DDBJ whole genome shotgun (WGS) entry which is preliminary data.</text>
</comment>
<dbReference type="EMBL" id="JAVDXW010000001">
    <property type="protein sequence ID" value="MDR7303757.1"/>
    <property type="molecule type" value="Genomic_DNA"/>
</dbReference>
<accession>A0AAE3ZIC9</accession>
<organism evidence="3 4">
    <name type="scientific">Haloactinomyces albus</name>
    <dbReference type="NCBI Taxonomy" id="1352928"/>
    <lineage>
        <taxon>Bacteria</taxon>
        <taxon>Bacillati</taxon>
        <taxon>Actinomycetota</taxon>
        <taxon>Actinomycetes</taxon>
        <taxon>Actinopolysporales</taxon>
        <taxon>Actinopolysporaceae</taxon>
        <taxon>Haloactinomyces</taxon>
    </lineage>
</organism>
<dbReference type="RefSeq" id="WP_310276337.1">
    <property type="nucleotide sequence ID" value="NZ_JAVDXW010000001.1"/>
</dbReference>
<evidence type="ECO:0000259" key="2">
    <source>
        <dbReference type="SMART" id="SM00903"/>
    </source>
</evidence>
<proteinExistence type="predicted"/>
<dbReference type="InterPro" id="IPR002563">
    <property type="entry name" value="Flavin_Rdtase-like_dom"/>
</dbReference>
<protein>
    <submittedName>
        <fullName evidence="3">Flavin reductase (DIM6/NTAB) family NADH-FMN oxidoreductase RutF</fullName>
    </submittedName>
</protein>
<evidence type="ECO:0000256" key="1">
    <source>
        <dbReference type="ARBA" id="ARBA00023002"/>
    </source>
</evidence>
<dbReference type="GO" id="GO:0042602">
    <property type="term" value="F:riboflavin reductase (NADPH) activity"/>
    <property type="evidence" value="ECO:0007669"/>
    <property type="project" value="TreeGrafter"/>
</dbReference>
<reference evidence="3" key="1">
    <citation type="submission" date="2023-07" db="EMBL/GenBank/DDBJ databases">
        <title>Sequencing the genomes of 1000 actinobacteria strains.</title>
        <authorList>
            <person name="Klenk H.-P."/>
        </authorList>
    </citation>
    <scope>NUCLEOTIDE SEQUENCE</scope>
    <source>
        <strain evidence="3">DSM 45977</strain>
    </source>
</reference>
<dbReference type="InterPro" id="IPR012349">
    <property type="entry name" value="Split_barrel_FMN-bd"/>
</dbReference>
<dbReference type="AlphaFoldDB" id="A0AAE3ZIC9"/>
<evidence type="ECO:0000313" key="4">
    <source>
        <dbReference type="Proteomes" id="UP001180845"/>
    </source>
</evidence>
<dbReference type="Proteomes" id="UP001180845">
    <property type="component" value="Unassembled WGS sequence"/>
</dbReference>
<dbReference type="Pfam" id="PF01613">
    <property type="entry name" value="Flavin_Reduct"/>
    <property type="match status" value="1"/>
</dbReference>
<gene>
    <name evidence="3" type="ORF">JOF55_003938</name>
</gene>
<evidence type="ECO:0000313" key="3">
    <source>
        <dbReference type="EMBL" id="MDR7303757.1"/>
    </source>
</evidence>
<feature type="domain" description="Flavin reductase like" evidence="2">
    <location>
        <begin position="22"/>
        <end position="163"/>
    </location>
</feature>
<dbReference type="PANTHER" id="PTHR30466">
    <property type="entry name" value="FLAVIN REDUCTASE"/>
    <property type="match status" value="1"/>
</dbReference>
<dbReference type="SUPFAM" id="SSF50475">
    <property type="entry name" value="FMN-binding split barrel"/>
    <property type="match status" value="1"/>
</dbReference>
<keyword evidence="4" id="KW-1185">Reference proteome</keyword>
<keyword evidence="1" id="KW-0560">Oxidoreductase</keyword>
<name>A0AAE3ZIC9_9ACTN</name>
<dbReference type="InterPro" id="IPR050268">
    <property type="entry name" value="NADH-dep_flavin_reductase"/>
</dbReference>